<protein>
    <submittedName>
        <fullName evidence="1">Uncharacterized protein</fullName>
    </submittedName>
</protein>
<evidence type="ECO:0000313" key="1">
    <source>
        <dbReference type="EMBL" id="RKR77134.1"/>
    </source>
</evidence>
<dbReference type="EMBL" id="RBJC01000004">
    <property type="protein sequence ID" value="RKR77134.1"/>
    <property type="molecule type" value="Genomic_DNA"/>
</dbReference>
<keyword evidence="2" id="KW-1185">Reference proteome</keyword>
<dbReference type="AlphaFoldDB" id="A0A420XID3"/>
<reference evidence="1 2" key="1">
    <citation type="submission" date="2018-10" db="EMBL/GenBank/DDBJ databases">
        <title>Genomic Encyclopedia of Type Strains, Phase IV (KMG-IV): sequencing the most valuable type-strain genomes for metagenomic binning, comparative biology and taxonomic classification.</title>
        <authorList>
            <person name="Goeker M."/>
        </authorList>
    </citation>
    <scope>NUCLEOTIDE SEQUENCE [LARGE SCALE GENOMIC DNA]</scope>
    <source>
        <strain evidence="1 2">DSM 23800</strain>
    </source>
</reference>
<dbReference type="Proteomes" id="UP000280099">
    <property type="component" value="Unassembled WGS sequence"/>
</dbReference>
<dbReference type="RefSeq" id="WP_121121569.1">
    <property type="nucleotide sequence ID" value="NZ_CP016604.1"/>
</dbReference>
<comment type="caution">
    <text evidence="1">The sequence shown here is derived from an EMBL/GenBank/DDBJ whole genome shotgun (WGS) entry which is preliminary data.</text>
</comment>
<accession>A0A420XID3</accession>
<sequence>MKVLYQTIAYKSSSQVEGTPFVLAENVSFAEANRIAKEAMEQDQDIYSTHVQRAFNPGQAEKLQGDRFDNWITGGNDE</sequence>
<name>A0A420XID3_9PAST</name>
<gene>
    <name evidence="1" type="ORF">DES31_0457</name>
</gene>
<proteinExistence type="predicted"/>
<evidence type="ECO:0000313" key="2">
    <source>
        <dbReference type="Proteomes" id="UP000280099"/>
    </source>
</evidence>
<organism evidence="1 2">
    <name type="scientific">Otariodibacter oris</name>
    <dbReference type="NCBI Taxonomy" id="1032623"/>
    <lineage>
        <taxon>Bacteria</taxon>
        <taxon>Pseudomonadati</taxon>
        <taxon>Pseudomonadota</taxon>
        <taxon>Gammaproteobacteria</taxon>
        <taxon>Pasteurellales</taxon>
        <taxon>Pasteurellaceae</taxon>
        <taxon>Otariodibacter</taxon>
    </lineage>
</organism>